<dbReference type="InterPro" id="IPR009003">
    <property type="entry name" value="Peptidase_S1_PA"/>
</dbReference>
<dbReference type="Gene3D" id="2.40.128.340">
    <property type="match status" value="4"/>
</dbReference>
<dbReference type="InterPro" id="IPR001314">
    <property type="entry name" value="Peptidase_S1A"/>
</dbReference>
<dbReference type="InterPro" id="IPR028994">
    <property type="entry name" value="Integrin_alpha_N"/>
</dbReference>
<sequence>MTAGLLNAVPSQAVSSGTVVTDGSFDFAAKIDIGGGLRGCSGALVNPQWVLTAKSCFSVDGQPVTAGPPAKPATVTVGRPDLTKSTGAVRSAVQLVPHPDRDAVLVRLSDRVAVAPVPLAAGAPTVGEQLKVAGFGRTATEWVPDQLHVGTFSVQSVESATVGMLGLDQATICRGDLGGPTVRLVNGKPQLVALHLTSWQGGCLAETETRRDAVETRVGDLGTWLSANAPVAADNGGTDFNGDGRDDAAMLYRYTDTSIESFTSLSNDAGGFGAFNGSYKLPVNSWGWDSFKTITGDFNGDGRSDLAAMYYQSNGSITMHTALANISGGFGAFAGSLTIPASEGRLWDSIRLFSGDFNGDGRADAAMLYRNADTSIDLLTSLGNEAGGFGAFTASYKLPARSWGWDSFKTITGDFNGDGRSDLAAMYYHSNNSISLNTALANANGGFGAFTTSLTIPASEGRLWDSIRLFSGDFNGDGRTDAAMLYRNADTSIDLLTSLGNEAGGFGAFTASYKLPVKSWGWDSFKTITGDYNGDGRSDLAAMYYQSDGSITMHTALANTSGGFGAFAGSLTVPATARWKWDAIRLF</sequence>
<dbReference type="Gene3D" id="2.40.10.10">
    <property type="entry name" value="Trypsin-like serine proteases"/>
    <property type="match status" value="1"/>
</dbReference>
<dbReference type="Pfam" id="PF13517">
    <property type="entry name" value="FG-GAP_3"/>
    <property type="match status" value="1"/>
</dbReference>
<dbReference type="PANTHER" id="PTHR24276">
    <property type="entry name" value="POLYSERASE-RELATED"/>
    <property type="match status" value="1"/>
</dbReference>
<dbReference type="InterPro" id="IPR043504">
    <property type="entry name" value="Peptidase_S1_PA_chymotrypsin"/>
</dbReference>
<dbReference type="InterPro" id="IPR013517">
    <property type="entry name" value="FG-GAP"/>
</dbReference>
<dbReference type="PROSITE" id="PS50240">
    <property type="entry name" value="TRYPSIN_DOM"/>
    <property type="match status" value="1"/>
</dbReference>
<evidence type="ECO:0000313" key="5">
    <source>
        <dbReference type="EMBL" id="MBM0276675.1"/>
    </source>
</evidence>
<evidence type="ECO:0000259" key="4">
    <source>
        <dbReference type="PROSITE" id="PS50240"/>
    </source>
</evidence>
<dbReference type="SUPFAM" id="SSF69318">
    <property type="entry name" value="Integrin alpha N-terminal domain"/>
    <property type="match status" value="1"/>
</dbReference>
<dbReference type="Proteomes" id="UP000622245">
    <property type="component" value="Unassembled WGS sequence"/>
</dbReference>
<reference evidence="5 6" key="1">
    <citation type="submission" date="2021-01" db="EMBL/GenBank/DDBJ databases">
        <title>Draft genome sequence of Micromonospora sp. strain STR1s_6.</title>
        <authorList>
            <person name="Karlyshev A."/>
            <person name="Jawad R."/>
        </authorList>
    </citation>
    <scope>NUCLEOTIDE SEQUENCE [LARGE SCALE GENOMIC DNA]</scope>
    <source>
        <strain evidence="5 6">STR1S-6</strain>
    </source>
</reference>
<organism evidence="5 6">
    <name type="scientific">Micromonospora tarensis</name>
    <dbReference type="NCBI Taxonomy" id="2806100"/>
    <lineage>
        <taxon>Bacteria</taxon>
        <taxon>Bacillati</taxon>
        <taxon>Actinomycetota</taxon>
        <taxon>Actinomycetes</taxon>
        <taxon>Micromonosporales</taxon>
        <taxon>Micromonosporaceae</taxon>
        <taxon>Micromonospora</taxon>
    </lineage>
</organism>
<evidence type="ECO:0000256" key="3">
    <source>
        <dbReference type="ARBA" id="ARBA00023157"/>
    </source>
</evidence>
<name>A0ABS1YGX9_9ACTN</name>
<evidence type="ECO:0000256" key="1">
    <source>
        <dbReference type="ARBA" id="ARBA00007664"/>
    </source>
</evidence>
<dbReference type="RefSeq" id="WP_203149134.1">
    <property type="nucleotide sequence ID" value="NZ_JAEVHL010000065.1"/>
</dbReference>
<dbReference type="InterPro" id="IPR001254">
    <property type="entry name" value="Trypsin_dom"/>
</dbReference>
<comment type="similarity">
    <text evidence="1">Belongs to the peptidase S1 family.</text>
</comment>
<evidence type="ECO:0000313" key="6">
    <source>
        <dbReference type="Proteomes" id="UP000622245"/>
    </source>
</evidence>
<dbReference type="SUPFAM" id="SSF50494">
    <property type="entry name" value="Trypsin-like serine proteases"/>
    <property type="match status" value="1"/>
</dbReference>
<keyword evidence="2" id="KW-0732">Signal</keyword>
<dbReference type="PRINTS" id="PR00722">
    <property type="entry name" value="CHYMOTRYPSIN"/>
</dbReference>
<keyword evidence="6" id="KW-1185">Reference proteome</keyword>
<comment type="caution">
    <text evidence="5">The sequence shown here is derived from an EMBL/GenBank/DDBJ whole genome shotgun (WGS) entry which is preliminary data.</text>
</comment>
<dbReference type="Pfam" id="PF00089">
    <property type="entry name" value="Trypsin"/>
    <property type="match status" value="1"/>
</dbReference>
<gene>
    <name evidence="5" type="ORF">JM949_15235</name>
</gene>
<evidence type="ECO:0000256" key="2">
    <source>
        <dbReference type="ARBA" id="ARBA00022729"/>
    </source>
</evidence>
<proteinExistence type="inferred from homology"/>
<dbReference type="SMART" id="SM00020">
    <property type="entry name" value="Tryp_SPc"/>
    <property type="match status" value="1"/>
</dbReference>
<accession>A0ABS1YGX9</accession>
<keyword evidence="3" id="KW-1015">Disulfide bond</keyword>
<dbReference type="InterPro" id="IPR050430">
    <property type="entry name" value="Peptidase_S1"/>
</dbReference>
<dbReference type="PANTHER" id="PTHR24276:SF98">
    <property type="entry name" value="FI18310P1-RELATED"/>
    <property type="match status" value="1"/>
</dbReference>
<protein>
    <submittedName>
        <fullName evidence="5">Trypsin-like serine protease</fullName>
    </submittedName>
</protein>
<feature type="domain" description="Peptidase S1" evidence="4">
    <location>
        <begin position="14"/>
        <end position="230"/>
    </location>
</feature>
<dbReference type="EMBL" id="JAEVHL010000065">
    <property type="protein sequence ID" value="MBM0276675.1"/>
    <property type="molecule type" value="Genomic_DNA"/>
</dbReference>